<evidence type="ECO:0000313" key="2">
    <source>
        <dbReference type="Proteomes" id="UP000518752"/>
    </source>
</evidence>
<evidence type="ECO:0000313" key="1">
    <source>
        <dbReference type="EMBL" id="KAF5367264.1"/>
    </source>
</evidence>
<keyword evidence="2" id="KW-1185">Reference proteome</keyword>
<proteinExistence type="predicted"/>
<reference evidence="1 2" key="1">
    <citation type="journal article" date="2020" name="ISME J.">
        <title>Uncovering the hidden diversity of litter-decomposition mechanisms in mushroom-forming fungi.</title>
        <authorList>
            <person name="Floudas D."/>
            <person name="Bentzer J."/>
            <person name="Ahren D."/>
            <person name="Johansson T."/>
            <person name="Persson P."/>
            <person name="Tunlid A."/>
        </authorList>
    </citation>
    <scope>NUCLEOTIDE SEQUENCE [LARGE SCALE GENOMIC DNA]</scope>
    <source>
        <strain evidence="1 2">CBS 406.79</strain>
    </source>
</reference>
<dbReference type="AlphaFoldDB" id="A0A8H5GLI6"/>
<dbReference type="OrthoDB" id="2842449at2759"/>
<dbReference type="Proteomes" id="UP000518752">
    <property type="component" value="Unassembled WGS sequence"/>
</dbReference>
<dbReference type="EMBL" id="JAACJN010000144">
    <property type="protein sequence ID" value="KAF5367264.1"/>
    <property type="molecule type" value="Genomic_DNA"/>
</dbReference>
<protein>
    <submittedName>
        <fullName evidence="1">Uncharacterized protein</fullName>
    </submittedName>
</protein>
<accession>A0A8H5GLI6</accession>
<name>A0A8H5GLI6_9AGAR</name>
<gene>
    <name evidence="1" type="ORF">D9757_011680</name>
</gene>
<comment type="caution">
    <text evidence="1">The sequence shown here is derived from an EMBL/GenBank/DDBJ whole genome shotgun (WGS) entry which is preliminary data.</text>
</comment>
<organism evidence="1 2">
    <name type="scientific">Collybiopsis confluens</name>
    <dbReference type="NCBI Taxonomy" id="2823264"/>
    <lineage>
        <taxon>Eukaryota</taxon>
        <taxon>Fungi</taxon>
        <taxon>Dikarya</taxon>
        <taxon>Basidiomycota</taxon>
        <taxon>Agaricomycotina</taxon>
        <taxon>Agaricomycetes</taxon>
        <taxon>Agaricomycetidae</taxon>
        <taxon>Agaricales</taxon>
        <taxon>Marasmiineae</taxon>
        <taxon>Omphalotaceae</taxon>
        <taxon>Collybiopsis</taxon>
    </lineage>
</organism>
<sequence length="196" mass="22547">MSGMHSDLDHRRLDVTLARPVPLALETCDSDTASLSTAMTRAESSRSLLGLPTTKELLNAFKIDEDALRRYSWYGKPPVLHYGFGIDFKDVINYHEAHQLRLPSKELPRGTFVASIENSVLRDLRYQCRFHDLDILPPSGKHIDYALILSLYDSHTIYERELADEEEEAVVKILQDELPVTNLKEQSLRWFYPICQ</sequence>